<accession>A0A9J6HDD0</accession>
<evidence type="ECO:0000313" key="2">
    <source>
        <dbReference type="Proteomes" id="UP000821853"/>
    </source>
</evidence>
<dbReference type="Proteomes" id="UP000821853">
    <property type="component" value="Unassembled WGS sequence"/>
</dbReference>
<keyword evidence="2" id="KW-1185">Reference proteome</keyword>
<comment type="caution">
    <text evidence="1">The sequence shown here is derived from an EMBL/GenBank/DDBJ whole genome shotgun (WGS) entry which is preliminary data.</text>
</comment>
<protein>
    <submittedName>
        <fullName evidence="1">Uncharacterized protein</fullName>
    </submittedName>
</protein>
<gene>
    <name evidence="1" type="ORF">HPB48_026843</name>
</gene>
<organism evidence="1 2">
    <name type="scientific">Haemaphysalis longicornis</name>
    <name type="common">Bush tick</name>
    <dbReference type="NCBI Taxonomy" id="44386"/>
    <lineage>
        <taxon>Eukaryota</taxon>
        <taxon>Metazoa</taxon>
        <taxon>Ecdysozoa</taxon>
        <taxon>Arthropoda</taxon>
        <taxon>Chelicerata</taxon>
        <taxon>Arachnida</taxon>
        <taxon>Acari</taxon>
        <taxon>Parasitiformes</taxon>
        <taxon>Ixodida</taxon>
        <taxon>Ixodoidea</taxon>
        <taxon>Ixodidae</taxon>
        <taxon>Haemaphysalinae</taxon>
        <taxon>Haemaphysalis</taxon>
    </lineage>
</organism>
<evidence type="ECO:0000313" key="1">
    <source>
        <dbReference type="EMBL" id="KAH9384821.1"/>
    </source>
</evidence>
<reference evidence="1 2" key="1">
    <citation type="journal article" date="2020" name="Cell">
        <title>Large-Scale Comparative Analyses of Tick Genomes Elucidate Their Genetic Diversity and Vector Capacities.</title>
        <authorList>
            <consortium name="Tick Genome and Microbiome Consortium (TIGMIC)"/>
            <person name="Jia N."/>
            <person name="Wang J."/>
            <person name="Shi W."/>
            <person name="Du L."/>
            <person name="Sun Y."/>
            <person name="Zhan W."/>
            <person name="Jiang J.F."/>
            <person name="Wang Q."/>
            <person name="Zhang B."/>
            <person name="Ji P."/>
            <person name="Bell-Sakyi L."/>
            <person name="Cui X.M."/>
            <person name="Yuan T.T."/>
            <person name="Jiang B.G."/>
            <person name="Yang W.F."/>
            <person name="Lam T.T."/>
            <person name="Chang Q.C."/>
            <person name="Ding S.J."/>
            <person name="Wang X.J."/>
            <person name="Zhu J.G."/>
            <person name="Ruan X.D."/>
            <person name="Zhao L."/>
            <person name="Wei J.T."/>
            <person name="Ye R.Z."/>
            <person name="Que T.C."/>
            <person name="Du C.H."/>
            <person name="Zhou Y.H."/>
            <person name="Cheng J.X."/>
            <person name="Dai P.F."/>
            <person name="Guo W.B."/>
            <person name="Han X.H."/>
            <person name="Huang E.J."/>
            <person name="Li L.F."/>
            <person name="Wei W."/>
            <person name="Gao Y.C."/>
            <person name="Liu J.Z."/>
            <person name="Shao H.Z."/>
            <person name="Wang X."/>
            <person name="Wang C.C."/>
            <person name="Yang T.C."/>
            <person name="Huo Q.B."/>
            <person name="Li W."/>
            <person name="Chen H.Y."/>
            <person name="Chen S.E."/>
            <person name="Zhou L.G."/>
            <person name="Ni X.B."/>
            <person name="Tian J.H."/>
            <person name="Sheng Y."/>
            <person name="Liu T."/>
            <person name="Pan Y.S."/>
            <person name="Xia L.Y."/>
            <person name="Li J."/>
            <person name="Zhao F."/>
            <person name="Cao W.C."/>
        </authorList>
    </citation>
    <scope>NUCLEOTIDE SEQUENCE [LARGE SCALE GENOMIC DNA]</scope>
    <source>
        <strain evidence="1">HaeL-2018</strain>
    </source>
</reference>
<name>A0A9J6HDD0_HAELO</name>
<dbReference type="AlphaFoldDB" id="A0A9J6HDD0"/>
<sequence>MRVWNLFGLAVNLSPVMRQNRFCLRLLYKYPDSYPLGLLNGHNALVSGTYKHALGGWSGRLSVLSALSLGGSCCVWCRAFGKRFPYGGV</sequence>
<proteinExistence type="predicted"/>
<dbReference type="OrthoDB" id="151490at2759"/>
<dbReference type="VEuPathDB" id="VectorBase:HLOH_039938"/>
<dbReference type="EMBL" id="JABSTR010003232">
    <property type="protein sequence ID" value="KAH9384821.1"/>
    <property type="molecule type" value="Genomic_DNA"/>
</dbReference>